<evidence type="ECO:0000256" key="1">
    <source>
        <dbReference type="ARBA" id="ARBA00004141"/>
    </source>
</evidence>
<evidence type="ECO:0000256" key="8">
    <source>
        <dbReference type="SAM" id="Phobius"/>
    </source>
</evidence>
<evidence type="ECO:0000313" key="12">
    <source>
        <dbReference type="EMBL" id="TKA27258.1"/>
    </source>
</evidence>
<dbReference type="STRING" id="329885.A0A4U0TXV1"/>
<comment type="caution">
    <text evidence="12">The sequence shown here is derived from an EMBL/GenBank/DDBJ whole genome shotgun (WGS) entry which is preliminary data.</text>
</comment>
<evidence type="ECO:0000256" key="3">
    <source>
        <dbReference type="ARBA" id="ARBA00022448"/>
    </source>
</evidence>
<feature type="transmembrane region" description="Helical" evidence="8">
    <location>
        <begin position="110"/>
        <end position="130"/>
    </location>
</feature>
<name>A0A4U0TXV1_9PEZI</name>
<proteinExistence type="inferred from homology"/>
<comment type="subcellular location">
    <subcellularLocation>
        <location evidence="1">Membrane</location>
        <topology evidence="1">Multi-pass membrane protein</topology>
    </subcellularLocation>
</comment>
<feature type="transmembrane region" description="Helical" evidence="8">
    <location>
        <begin position="459"/>
        <end position="476"/>
    </location>
</feature>
<feature type="transmembrane region" description="Helical" evidence="8">
    <location>
        <begin position="414"/>
        <end position="438"/>
    </location>
</feature>
<dbReference type="SUPFAM" id="SSF103473">
    <property type="entry name" value="MFS general substrate transporter"/>
    <property type="match status" value="1"/>
</dbReference>
<dbReference type="EMBL" id="JASUXU010000120">
    <property type="protein sequence ID" value="KAK0305014.1"/>
    <property type="molecule type" value="Genomic_DNA"/>
</dbReference>
<dbReference type="AlphaFoldDB" id="A0A4U0TXV1"/>
<feature type="transmembrane region" description="Helical" evidence="8">
    <location>
        <begin position="386"/>
        <end position="408"/>
    </location>
</feature>
<keyword evidence="14" id="KW-1185">Reference proteome</keyword>
<feature type="transmembrane region" description="Helical" evidence="8">
    <location>
        <begin position="63"/>
        <end position="90"/>
    </location>
</feature>
<evidence type="ECO:0000256" key="4">
    <source>
        <dbReference type="ARBA" id="ARBA00022692"/>
    </source>
</evidence>
<reference evidence="11" key="3">
    <citation type="submission" date="2023-06" db="EMBL/GenBank/DDBJ databases">
        <title>Black Yeasts Isolated from many extreme environments.</title>
        <authorList>
            <person name="Coleine C."/>
            <person name="Stajich J.E."/>
            <person name="Selbmann L."/>
        </authorList>
    </citation>
    <scope>NUCLEOTIDE SEQUENCE</scope>
    <source>
        <strain evidence="11">CCFEE 5200</strain>
    </source>
</reference>
<dbReference type="FunFam" id="1.20.1250.20:FF:000078">
    <property type="entry name" value="MFS maltose transporter, putative"/>
    <property type="match status" value="1"/>
</dbReference>
<gene>
    <name evidence="12" type="ORF">B0A54_16153</name>
    <name evidence="10" type="ORF">LTR82_016966</name>
    <name evidence="11" type="ORF">LTR91_015360</name>
</gene>
<dbReference type="EMBL" id="NAJP01000130">
    <property type="protein sequence ID" value="TKA27258.1"/>
    <property type="molecule type" value="Genomic_DNA"/>
</dbReference>
<feature type="transmembrane region" description="Helical" evidence="8">
    <location>
        <begin position="142"/>
        <end position="161"/>
    </location>
</feature>
<accession>A0A4U0TXV1</accession>
<evidence type="ECO:0000256" key="7">
    <source>
        <dbReference type="RuleBase" id="RU003346"/>
    </source>
</evidence>
<feature type="transmembrane region" description="Helical" evidence="8">
    <location>
        <begin position="323"/>
        <end position="344"/>
    </location>
</feature>
<dbReference type="InterPro" id="IPR050360">
    <property type="entry name" value="MFS_Sugar_Transporters"/>
</dbReference>
<reference evidence="10" key="2">
    <citation type="submission" date="2021-12" db="EMBL/GenBank/DDBJ databases">
        <title>Black yeast isolated from Biological Soil Crust.</title>
        <authorList>
            <person name="Kurbessoian T."/>
        </authorList>
    </citation>
    <scope>NUCLEOTIDE SEQUENCE</scope>
    <source>
        <strain evidence="10">CCFEE 5208</strain>
    </source>
</reference>
<dbReference type="OrthoDB" id="6612291at2759"/>
<keyword evidence="4 8" id="KW-0812">Transmembrane</keyword>
<evidence type="ECO:0000256" key="2">
    <source>
        <dbReference type="ARBA" id="ARBA00010992"/>
    </source>
</evidence>
<comment type="similarity">
    <text evidence="2 7">Belongs to the major facilitator superfamily. Sugar transporter (TC 2.A.1.1) family.</text>
</comment>
<dbReference type="InterPro" id="IPR020846">
    <property type="entry name" value="MFS_dom"/>
</dbReference>
<feature type="transmembrane region" description="Helical" evidence="8">
    <location>
        <begin position="356"/>
        <end position="377"/>
    </location>
</feature>
<dbReference type="Gene3D" id="1.20.1250.20">
    <property type="entry name" value="MFS general substrate transporter like domains"/>
    <property type="match status" value="1"/>
</dbReference>
<evidence type="ECO:0000313" key="10">
    <source>
        <dbReference type="EMBL" id="KAK0305014.1"/>
    </source>
</evidence>
<evidence type="ECO:0000313" key="11">
    <source>
        <dbReference type="EMBL" id="KAK0971806.1"/>
    </source>
</evidence>
<evidence type="ECO:0000259" key="9">
    <source>
        <dbReference type="PROSITE" id="PS50850"/>
    </source>
</evidence>
<feature type="transmembrane region" description="Helical" evidence="8">
    <location>
        <begin position="240"/>
        <end position="261"/>
    </location>
</feature>
<evidence type="ECO:0000313" key="14">
    <source>
        <dbReference type="Proteomes" id="UP001175353"/>
    </source>
</evidence>
<dbReference type="GO" id="GO:0005351">
    <property type="term" value="F:carbohydrate:proton symporter activity"/>
    <property type="evidence" value="ECO:0007669"/>
    <property type="project" value="TreeGrafter"/>
</dbReference>
<organism evidence="12 13">
    <name type="scientific">Friedmanniomyces endolithicus</name>
    <dbReference type="NCBI Taxonomy" id="329885"/>
    <lineage>
        <taxon>Eukaryota</taxon>
        <taxon>Fungi</taxon>
        <taxon>Dikarya</taxon>
        <taxon>Ascomycota</taxon>
        <taxon>Pezizomycotina</taxon>
        <taxon>Dothideomycetes</taxon>
        <taxon>Dothideomycetidae</taxon>
        <taxon>Mycosphaerellales</taxon>
        <taxon>Teratosphaeriaceae</taxon>
        <taxon>Friedmanniomyces</taxon>
    </lineage>
</organism>
<dbReference type="Proteomes" id="UP001168146">
    <property type="component" value="Unassembled WGS sequence"/>
</dbReference>
<dbReference type="InterPro" id="IPR036259">
    <property type="entry name" value="MFS_trans_sf"/>
</dbReference>
<dbReference type="PANTHER" id="PTHR48022:SF5">
    <property type="entry name" value="ALPHA-GLUCOSIDES PERMEASE MPH2-RELATED"/>
    <property type="match status" value="1"/>
</dbReference>
<dbReference type="PROSITE" id="PS50850">
    <property type="entry name" value="MFS"/>
    <property type="match status" value="1"/>
</dbReference>
<dbReference type="EMBL" id="JAUJLE010000174">
    <property type="protein sequence ID" value="KAK0971806.1"/>
    <property type="molecule type" value="Genomic_DNA"/>
</dbReference>
<dbReference type="Proteomes" id="UP000310066">
    <property type="component" value="Unassembled WGS sequence"/>
</dbReference>
<feature type="transmembrane region" description="Helical" evidence="8">
    <location>
        <begin position="488"/>
        <end position="506"/>
    </location>
</feature>
<dbReference type="PANTHER" id="PTHR48022">
    <property type="entry name" value="PLASTIDIC GLUCOSE TRANSPORTER 4"/>
    <property type="match status" value="1"/>
</dbReference>
<feature type="domain" description="Major facilitator superfamily (MFS) profile" evidence="9">
    <location>
        <begin position="66"/>
        <end position="510"/>
    </location>
</feature>
<keyword evidence="3 7" id="KW-0813">Transport</keyword>
<reference evidence="12 13" key="1">
    <citation type="submission" date="2017-03" db="EMBL/GenBank/DDBJ databases">
        <title>Genomes of endolithic fungi from Antarctica.</title>
        <authorList>
            <person name="Coleine C."/>
            <person name="Masonjones S."/>
            <person name="Stajich J.E."/>
        </authorList>
    </citation>
    <scope>NUCLEOTIDE SEQUENCE [LARGE SCALE GENOMIC DNA]</scope>
    <source>
        <strain evidence="12 13">CCFEE 5311</strain>
    </source>
</reference>
<sequence>MEKNKSNHVERRSRDGTYDGVELHPYFHENNWDLARLTESAQAAIAREHALSFREAVKYWPKALFFSIGISTTLVMEGYDTGLINSFFGLPQFRQFYGQELPDGTYQFSPAWQSAISSMASVGGIFGLLLAGQIVDRIGYRWTMFFGLAWLTAAIFLTFFAQNVRMLFVGNMLCGVPWGIFQSVASSYAIDTAPLVLRPLMTSYISLCWAMGQFISTGVLKGLLDREDQWAYRIPFAIQWFWPIPLAIITAFAPESPWYLVRKGQMAEARQALRRLGSKYTTEDQLDNNVAMIYVTNEHERMIEQGTSYLELFRGVNLRRTEVAVGAWICQVTCGNWFGGNVTYFMEQAGASAHTAFAFGLGMNAVSCIGTIASWFLTPRVGRRPMYLWGLVGMLATLLTVGFLGIPSPTSVKLSWACGGILILNMLLYFLTVGPVCFTIVPEVPAARLRNKTVAVARAAYNVCGIGASFLNPAILNPLAWNLKARGGLVWSGFCILSVVWVYFRFPETKGRTPLELDTLFERKTRTRDFGTTHIDATEMADAAVADTAQVSTKVVEAQKLEVEG</sequence>
<keyword evidence="5 8" id="KW-1133">Transmembrane helix</keyword>
<evidence type="ECO:0000256" key="6">
    <source>
        <dbReference type="ARBA" id="ARBA00023136"/>
    </source>
</evidence>
<feature type="transmembrane region" description="Helical" evidence="8">
    <location>
        <begin position="167"/>
        <end position="190"/>
    </location>
</feature>
<evidence type="ECO:0000313" key="13">
    <source>
        <dbReference type="Proteomes" id="UP000310066"/>
    </source>
</evidence>
<dbReference type="Pfam" id="PF00083">
    <property type="entry name" value="Sugar_tr"/>
    <property type="match status" value="1"/>
</dbReference>
<dbReference type="Proteomes" id="UP001175353">
    <property type="component" value="Unassembled WGS sequence"/>
</dbReference>
<dbReference type="InterPro" id="IPR003663">
    <property type="entry name" value="Sugar/inositol_transpt"/>
</dbReference>
<protein>
    <recommendedName>
        <fullName evidence="9">Major facilitator superfamily (MFS) profile domain-containing protein</fullName>
    </recommendedName>
</protein>
<keyword evidence="6 8" id="KW-0472">Membrane</keyword>
<dbReference type="NCBIfam" id="TIGR00879">
    <property type="entry name" value="SP"/>
    <property type="match status" value="1"/>
</dbReference>
<dbReference type="InterPro" id="IPR005828">
    <property type="entry name" value="MFS_sugar_transport-like"/>
</dbReference>
<evidence type="ECO:0000256" key="5">
    <source>
        <dbReference type="ARBA" id="ARBA00022989"/>
    </source>
</evidence>
<dbReference type="GO" id="GO:0016020">
    <property type="term" value="C:membrane"/>
    <property type="evidence" value="ECO:0007669"/>
    <property type="project" value="UniProtKB-SubCell"/>
</dbReference>
<feature type="transmembrane region" description="Helical" evidence="8">
    <location>
        <begin position="202"/>
        <end position="220"/>
    </location>
</feature>